<proteinExistence type="predicted"/>
<organism evidence="1 2">
    <name type="scientific">Eiseniibacteriota bacterium</name>
    <dbReference type="NCBI Taxonomy" id="2212470"/>
    <lineage>
        <taxon>Bacteria</taxon>
        <taxon>Candidatus Eiseniibacteriota</taxon>
    </lineage>
</organism>
<dbReference type="Proteomes" id="UP000807850">
    <property type="component" value="Unassembled WGS sequence"/>
</dbReference>
<protein>
    <submittedName>
        <fullName evidence="1">Uncharacterized protein</fullName>
    </submittedName>
</protein>
<evidence type="ECO:0000313" key="2">
    <source>
        <dbReference type="Proteomes" id="UP000807850"/>
    </source>
</evidence>
<comment type="caution">
    <text evidence="1">The sequence shown here is derived from an EMBL/GenBank/DDBJ whole genome shotgun (WGS) entry which is preliminary data.</text>
</comment>
<sequence length="280" mass="27440">MSARGRGGMAPAGARAVALVVALAIAAATGAIARAQDFATPVDAISPALASPCGMIEHGFAAVRTAPAIELATIRWFGLPELTTRAAAAAAGWRALRAAAGVSQTGDPEVGWTGLGAALGVADSSGGAAVRAVARRDRTSRFGFDARGAAVGLEVGGGAWVAVAPGVALWASAPQMWTRGEAPPAARALGFGGAARIGALTLWLARESVAGPPRGRAEHAAGLGASAGPLAIALSARDQPLRGGVTLAARAPHCAIAAGVESHPVLGETVKLAITAGGGR</sequence>
<evidence type="ECO:0000313" key="1">
    <source>
        <dbReference type="EMBL" id="MBI3539427.1"/>
    </source>
</evidence>
<gene>
    <name evidence="1" type="ORF">HY076_04060</name>
</gene>
<dbReference type="EMBL" id="JACQAY010000122">
    <property type="protein sequence ID" value="MBI3539427.1"/>
    <property type="molecule type" value="Genomic_DNA"/>
</dbReference>
<name>A0A9D6L430_UNCEI</name>
<reference evidence="1" key="1">
    <citation type="submission" date="2020-07" db="EMBL/GenBank/DDBJ databases">
        <title>Huge and variable diversity of episymbiotic CPR bacteria and DPANN archaea in groundwater ecosystems.</title>
        <authorList>
            <person name="He C.Y."/>
            <person name="Keren R."/>
            <person name="Whittaker M."/>
            <person name="Farag I.F."/>
            <person name="Doudna J."/>
            <person name="Cate J.H.D."/>
            <person name="Banfield J.F."/>
        </authorList>
    </citation>
    <scope>NUCLEOTIDE SEQUENCE</scope>
    <source>
        <strain evidence="1">NC_groundwater_928_Pr1_S-0.2um_72_17</strain>
    </source>
</reference>
<dbReference type="AlphaFoldDB" id="A0A9D6L430"/>
<accession>A0A9D6L430</accession>